<dbReference type="EMBL" id="JAOANI010000012">
    <property type="protein sequence ID" value="MCT7358059.1"/>
    <property type="molecule type" value="Genomic_DNA"/>
</dbReference>
<name>A0A9X2WCU5_9GAMM</name>
<reference evidence="2" key="1">
    <citation type="journal article" date="2022" name="Front. Microbiol.">
        <title>Genome-based taxonomic rearrangement of Oceanobacter-related bacteria including the description of Thalassolituus hydrocarbonoclasticus sp. nov. and Thalassolituus pacificus sp. nov. and emended description of the genus Thalassolituus.</title>
        <authorList>
            <person name="Dong C."/>
            <person name="Wei L."/>
            <person name="Wang J."/>
            <person name="Lai Q."/>
            <person name="Huang Z."/>
            <person name="Shao Z."/>
        </authorList>
    </citation>
    <scope>NUCLEOTIDE SEQUENCE</scope>
    <source>
        <strain evidence="2">59MF3M-4</strain>
    </source>
</reference>
<evidence type="ECO:0000313" key="3">
    <source>
        <dbReference type="Proteomes" id="UP001147830"/>
    </source>
</evidence>
<dbReference type="Proteomes" id="UP001147830">
    <property type="component" value="Unassembled WGS sequence"/>
</dbReference>
<keyword evidence="3" id="KW-1185">Reference proteome</keyword>
<organism evidence="2 3">
    <name type="scientific">Thalassolituus pacificus</name>
    <dbReference type="NCBI Taxonomy" id="2975440"/>
    <lineage>
        <taxon>Bacteria</taxon>
        <taxon>Pseudomonadati</taxon>
        <taxon>Pseudomonadota</taxon>
        <taxon>Gammaproteobacteria</taxon>
        <taxon>Oceanospirillales</taxon>
        <taxon>Oceanospirillaceae</taxon>
        <taxon>Thalassolituus</taxon>
    </lineage>
</organism>
<dbReference type="InterPro" id="IPR014729">
    <property type="entry name" value="Rossmann-like_a/b/a_fold"/>
</dbReference>
<dbReference type="Pfam" id="PF13521">
    <property type="entry name" value="AAA_28"/>
    <property type="match status" value="1"/>
</dbReference>
<proteinExistence type="predicted"/>
<comment type="caution">
    <text evidence="2">The sequence shown here is derived from an EMBL/GenBank/DDBJ whole genome shotgun (WGS) entry which is preliminary data.</text>
</comment>
<dbReference type="PANTHER" id="PTHR37512:SF1">
    <property type="entry name" value="NADR_TTD14 AAA DOMAIN-CONTAINING PROTEIN"/>
    <property type="match status" value="1"/>
</dbReference>
<accession>A0A9X2WCU5</accession>
<evidence type="ECO:0000313" key="2">
    <source>
        <dbReference type="EMBL" id="MCT7358059.1"/>
    </source>
</evidence>
<dbReference type="RefSeq" id="WP_260974982.1">
    <property type="nucleotide sequence ID" value="NZ_JAOANI010000012.1"/>
</dbReference>
<dbReference type="InterPro" id="IPR052735">
    <property type="entry name" value="NAD_biosynth-regulator"/>
</dbReference>
<gene>
    <name evidence="2" type="ORF">NYR02_03360</name>
</gene>
<feature type="domain" description="NadR/Ttd14 AAA" evidence="1">
    <location>
        <begin position="191"/>
        <end position="344"/>
    </location>
</feature>
<reference evidence="2" key="2">
    <citation type="submission" date="2022-08" db="EMBL/GenBank/DDBJ databases">
        <authorList>
            <person name="Dong C."/>
        </authorList>
    </citation>
    <scope>NUCLEOTIDE SEQUENCE</scope>
    <source>
        <strain evidence="2">59MF3M-4</strain>
    </source>
</reference>
<dbReference type="Gene3D" id="3.40.50.300">
    <property type="entry name" value="P-loop containing nucleotide triphosphate hydrolases"/>
    <property type="match status" value="1"/>
</dbReference>
<dbReference type="SUPFAM" id="SSF52540">
    <property type="entry name" value="P-loop containing nucleoside triphosphate hydrolases"/>
    <property type="match status" value="1"/>
</dbReference>
<dbReference type="SUPFAM" id="SSF52374">
    <property type="entry name" value="Nucleotidylyl transferase"/>
    <property type="match status" value="1"/>
</dbReference>
<dbReference type="PANTHER" id="PTHR37512">
    <property type="entry name" value="TRIFUNCTIONAL NAD BIOSYNTHESIS/REGULATOR PROTEIN NADR"/>
    <property type="match status" value="1"/>
</dbReference>
<sequence length="372" mass="42667">MSQLNQQRFINGLVVGKFSPLHLGHEFLITQAQAECENLYLISYSEPELPGCNRSRRESWLRQRFPKLPILVLDQSELKRAATSQGIDNPPDIPDNDAPDNDHRYFCGWLCQHLFNTHIDAVFTSEDYGDGFAAELTKYFRQTDPQAPETVHRSVDRYRQKIPVSGTQLRAGPHSLRHFMAPEVYADFVERILLLGGESTGKTTLAEALASELETQWAPEYGRERWDERNGKLIFEDMLHIGQTQVAREQALAQKSNKWLVCDTSPLTTALYSQVLFDHVDPALEVLATRHYDHVFLCAADFDFVQDGTRQDPAFRQRQQEWYEKELNRRDIAYKVVKGNVSDRVEYISNQLGFKAPLNNSAQLRVSAAECF</sequence>
<dbReference type="Gene3D" id="3.40.50.620">
    <property type="entry name" value="HUPs"/>
    <property type="match status" value="1"/>
</dbReference>
<evidence type="ECO:0000259" key="1">
    <source>
        <dbReference type="Pfam" id="PF13521"/>
    </source>
</evidence>
<dbReference type="InterPro" id="IPR027417">
    <property type="entry name" value="P-loop_NTPase"/>
</dbReference>
<dbReference type="AlphaFoldDB" id="A0A9X2WCU5"/>
<dbReference type="InterPro" id="IPR038727">
    <property type="entry name" value="NadR/Ttd14_AAA_dom"/>
</dbReference>
<protein>
    <submittedName>
        <fullName evidence="2">AAA family ATPase</fullName>
    </submittedName>
</protein>